<dbReference type="Proteomes" id="UP000319514">
    <property type="component" value="Unassembled WGS sequence"/>
</dbReference>
<gene>
    <name evidence="1" type="ORF">FB474_2941</name>
</gene>
<comment type="caution">
    <text evidence="1">The sequence shown here is derived from an EMBL/GenBank/DDBJ whole genome shotgun (WGS) entry which is preliminary data.</text>
</comment>
<name>A0A542ZMU3_9MICO</name>
<protein>
    <submittedName>
        <fullName evidence="1">Uncharacterized protein</fullName>
    </submittedName>
</protein>
<organism evidence="1 2">
    <name type="scientific">Oryzihumus leptocrescens</name>
    <dbReference type="NCBI Taxonomy" id="297536"/>
    <lineage>
        <taxon>Bacteria</taxon>
        <taxon>Bacillati</taxon>
        <taxon>Actinomycetota</taxon>
        <taxon>Actinomycetes</taxon>
        <taxon>Micrococcales</taxon>
        <taxon>Intrasporangiaceae</taxon>
        <taxon>Oryzihumus</taxon>
    </lineage>
</organism>
<dbReference type="RefSeq" id="WP_141789297.1">
    <property type="nucleotide sequence ID" value="NZ_BAAAKX010000001.1"/>
</dbReference>
<accession>A0A542ZMU3</accession>
<dbReference type="AlphaFoldDB" id="A0A542ZMU3"/>
<proteinExistence type="predicted"/>
<dbReference type="OrthoDB" id="3790494at2"/>
<evidence type="ECO:0000313" key="2">
    <source>
        <dbReference type="Proteomes" id="UP000319514"/>
    </source>
</evidence>
<evidence type="ECO:0000313" key="1">
    <source>
        <dbReference type="EMBL" id="TQL61530.1"/>
    </source>
</evidence>
<dbReference type="Gene3D" id="1.10.287.1060">
    <property type="entry name" value="ESAT-6-like"/>
    <property type="match status" value="1"/>
</dbReference>
<keyword evidence="2" id="KW-1185">Reference proteome</keyword>
<dbReference type="EMBL" id="VFOQ01000001">
    <property type="protein sequence ID" value="TQL61530.1"/>
    <property type="molecule type" value="Genomic_DNA"/>
</dbReference>
<reference evidence="1 2" key="1">
    <citation type="submission" date="2019-06" db="EMBL/GenBank/DDBJ databases">
        <title>Sequencing the genomes of 1000 actinobacteria strains.</title>
        <authorList>
            <person name="Klenk H.-P."/>
        </authorList>
    </citation>
    <scope>NUCLEOTIDE SEQUENCE [LARGE SCALE GENOMIC DNA]</scope>
    <source>
        <strain evidence="1 2">DSM 18082</strain>
    </source>
</reference>
<sequence length="144" mass="15280">MYGDPQRLRALAGLLAREAERIEASASRLERSAAAVAWESTAAGGMQRQAAHQAKAMRQVADRYAEAARAVQQHASATDRQLERIHRAESRARQLLAGLEHALVGGEPAAAAVGRVVLGSPLPPPGHRDWVEVAGRLAGLGVAR</sequence>